<dbReference type="Proteomes" id="UP000192276">
    <property type="component" value="Unassembled WGS sequence"/>
</dbReference>
<dbReference type="RefSeq" id="WP_081169761.1">
    <property type="nucleotide sequence ID" value="NZ_LWBP01000214.1"/>
</dbReference>
<proteinExistence type="predicted"/>
<evidence type="ECO:0000313" key="2">
    <source>
        <dbReference type="Proteomes" id="UP000192276"/>
    </source>
</evidence>
<dbReference type="EMBL" id="LWBP01000214">
    <property type="protein sequence ID" value="OQP52482.1"/>
    <property type="molecule type" value="Genomic_DNA"/>
</dbReference>
<gene>
    <name evidence="1" type="ORF">A4R26_28705</name>
</gene>
<evidence type="ECO:0000313" key="1">
    <source>
        <dbReference type="EMBL" id="OQP52482.1"/>
    </source>
</evidence>
<organism evidence="1 2">
    <name type="scientific">Niastella populi</name>
    <dbReference type="NCBI Taxonomy" id="550983"/>
    <lineage>
        <taxon>Bacteria</taxon>
        <taxon>Pseudomonadati</taxon>
        <taxon>Bacteroidota</taxon>
        <taxon>Chitinophagia</taxon>
        <taxon>Chitinophagales</taxon>
        <taxon>Chitinophagaceae</taxon>
        <taxon>Niastella</taxon>
    </lineage>
</organism>
<dbReference type="PROSITE" id="PS51257">
    <property type="entry name" value="PROKAR_LIPOPROTEIN"/>
    <property type="match status" value="1"/>
</dbReference>
<reference evidence="2" key="1">
    <citation type="submission" date="2016-04" db="EMBL/GenBank/DDBJ databases">
        <authorList>
            <person name="Chen L."/>
            <person name="Zhuang W."/>
            <person name="Wang G."/>
        </authorList>
    </citation>
    <scope>NUCLEOTIDE SEQUENCE [LARGE SCALE GENOMIC DNA]</scope>
    <source>
        <strain evidence="2">208</strain>
    </source>
</reference>
<evidence type="ECO:0008006" key="3">
    <source>
        <dbReference type="Google" id="ProtNLM"/>
    </source>
</evidence>
<accession>A0A1V9F2K2</accession>
<comment type="caution">
    <text evidence="1">The sequence shown here is derived from an EMBL/GenBank/DDBJ whole genome shotgun (WGS) entry which is preliminary data.</text>
</comment>
<name>A0A1V9F2K2_9BACT</name>
<keyword evidence="2" id="KW-1185">Reference proteome</keyword>
<dbReference type="AlphaFoldDB" id="A0A1V9F2K2"/>
<sequence length="117" mass="12868">MRNFIVGLMLLGAAACGYQPAKDTVVEVPVSDSTAPDEDSTYLSVTILDSTFKLKVQDRAATVRDAAGVNAFIAANRAMIDSDRITIHTGNVPFEKYKPVIEVMSKHGYRKFRMARN</sequence>
<protein>
    <recommendedName>
        <fullName evidence="3">Biopolymer transporter ExbD</fullName>
    </recommendedName>
</protein>